<feature type="chain" id="PRO_5035186646" evidence="5">
    <location>
        <begin position="23"/>
        <end position="241"/>
    </location>
</feature>
<gene>
    <name evidence="7" type="ORF">GR316_03315</name>
</gene>
<feature type="signal peptide" evidence="5">
    <location>
        <begin position="1"/>
        <end position="22"/>
    </location>
</feature>
<evidence type="ECO:0000313" key="7">
    <source>
        <dbReference type="EMBL" id="QUS35385.1"/>
    </source>
</evidence>
<feature type="domain" description="Outer membrane protein beta-barrel" evidence="6">
    <location>
        <begin position="34"/>
        <end position="241"/>
    </location>
</feature>
<evidence type="ECO:0000256" key="2">
    <source>
        <dbReference type="ARBA" id="ARBA00022729"/>
    </source>
</evidence>
<proteinExistence type="inferred from homology"/>
<evidence type="ECO:0000256" key="3">
    <source>
        <dbReference type="ARBA" id="ARBA00023136"/>
    </source>
</evidence>
<dbReference type="InterPro" id="IPR011250">
    <property type="entry name" value="OMP/PagP_B-barrel"/>
</dbReference>
<keyword evidence="3" id="KW-0472">Membrane</keyword>
<dbReference type="RefSeq" id="WP_211784633.1">
    <property type="nucleotide sequence ID" value="NZ_CP047289.1"/>
</dbReference>
<keyword evidence="2 5" id="KW-0732">Signal</keyword>
<name>A0A8J8MRH1_9RHOB</name>
<dbReference type="Pfam" id="PF13505">
    <property type="entry name" value="OMP_b-brl"/>
    <property type="match status" value="1"/>
</dbReference>
<keyword evidence="8" id="KW-1185">Reference proteome</keyword>
<protein>
    <submittedName>
        <fullName evidence="7">Outer membrane beta-barrel protein</fullName>
    </submittedName>
</protein>
<dbReference type="InterPro" id="IPR051692">
    <property type="entry name" value="OMP-like"/>
</dbReference>
<dbReference type="Proteomes" id="UP000679284">
    <property type="component" value="Chromosome"/>
</dbReference>
<dbReference type="KEGG" id="fap:GR316_03315"/>
<dbReference type="AlphaFoldDB" id="A0A8J8MRH1"/>
<dbReference type="PANTHER" id="PTHR34001">
    <property type="entry name" value="BLL7405 PROTEIN"/>
    <property type="match status" value="1"/>
</dbReference>
<comment type="subcellular location">
    <subcellularLocation>
        <location evidence="1">Membrane</location>
    </subcellularLocation>
</comment>
<organism evidence="7 8">
    <name type="scientific">Falsirhodobacter algicola</name>
    <dbReference type="NCBI Taxonomy" id="2692330"/>
    <lineage>
        <taxon>Bacteria</taxon>
        <taxon>Pseudomonadati</taxon>
        <taxon>Pseudomonadota</taxon>
        <taxon>Alphaproteobacteria</taxon>
        <taxon>Rhodobacterales</taxon>
        <taxon>Paracoccaceae</taxon>
        <taxon>Falsirhodobacter</taxon>
    </lineage>
</organism>
<comment type="similarity">
    <text evidence="4">Belongs to the Omp25/RopB family.</text>
</comment>
<dbReference type="PANTHER" id="PTHR34001:SF3">
    <property type="entry name" value="BLL7405 PROTEIN"/>
    <property type="match status" value="1"/>
</dbReference>
<accession>A0A8J8MRH1</accession>
<dbReference type="EMBL" id="CP047289">
    <property type="protein sequence ID" value="QUS35385.1"/>
    <property type="molecule type" value="Genomic_DNA"/>
</dbReference>
<reference evidence="7" key="1">
    <citation type="submission" date="2020-01" db="EMBL/GenBank/DDBJ databases">
        <authorList>
            <person name="Yang Y."/>
            <person name="Kwon Y.M."/>
        </authorList>
    </citation>
    <scope>NUCLEOTIDE SEQUENCE</scope>
    <source>
        <strain evidence="7">PG104</strain>
    </source>
</reference>
<dbReference type="SUPFAM" id="SSF56925">
    <property type="entry name" value="OMPA-like"/>
    <property type="match status" value="1"/>
</dbReference>
<evidence type="ECO:0000259" key="6">
    <source>
        <dbReference type="Pfam" id="PF13505"/>
    </source>
</evidence>
<dbReference type="Gene3D" id="2.40.160.20">
    <property type="match status" value="1"/>
</dbReference>
<dbReference type="GO" id="GO:0016020">
    <property type="term" value="C:membrane"/>
    <property type="evidence" value="ECO:0007669"/>
    <property type="project" value="UniProtKB-SubCell"/>
</dbReference>
<evidence type="ECO:0000313" key="8">
    <source>
        <dbReference type="Proteomes" id="UP000679284"/>
    </source>
</evidence>
<dbReference type="InterPro" id="IPR027385">
    <property type="entry name" value="Beta-barrel_OMP"/>
</dbReference>
<evidence type="ECO:0000256" key="1">
    <source>
        <dbReference type="ARBA" id="ARBA00004370"/>
    </source>
</evidence>
<evidence type="ECO:0000256" key="4">
    <source>
        <dbReference type="ARBA" id="ARBA00038306"/>
    </source>
</evidence>
<sequence length="241" mass="25237">MKSACLIVIATGLAAAATPVLAGGPVVPVPEPVVAAPVMAPPAPSFAGAYIGGGIGYAFGGDDDVGILTNDASNGLGNRRAGTLELGGPIGNVHGGYRWQQPGSRMVYGVEGMATLGGVDADEESRGYKSSSVVKWTASIKGSVGFTVRPDTLVYGFAGYSVGQSEYDITGAGGTVNETRNLDGYVVGLGVEKMLNERWSVRGEYQYSNYGRDRMDAENDAYHTYDTPEFNALRVGVNYRF</sequence>
<evidence type="ECO:0000256" key="5">
    <source>
        <dbReference type="SAM" id="SignalP"/>
    </source>
</evidence>